<evidence type="ECO:0000256" key="1">
    <source>
        <dbReference type="SAM" id="MobiDB-lite"/>
    </source>
</evidence>
<name>A0ABW7TUI5_9NOCA</name>
<feature type="region of interest" description="Disordered" evidence="1">
    <location>
        <begin position="1"/>
        <end position="78"/>
    </location>
</feature>
<reference evidence="3 4" key="1">
    <citation type="submission" date="2024-10" db="EMBL/GenBank/DDBJ databases">
        <title>The Natural Products Discovery Center: Release of the First 8490 Sequenced Strains for Exploring Actinobacteria Biosynthetic Diversity.</title>
        <authorList>
            <person name="Kalkreuter E."/>
            <person name="Kautsar S.A."/>
            <person name="Yang D."/>
            <person name="Bader C.D."/>
            <person name="Teijaro C.N."/>
            <person name="Fluegel L."/>
            <person name="Davis C.M."/>
            <person name="Simpson J.R."/>
            <person name="Lauterbach L."/>
            <person name="Steele A.D."/>
            <person name="Gui C."/>
            <person name="Meng S."/>
            <person name="Li G."/>
            <person name="Viehrig K."/>
            <person name="Ye F."/>
            <person name="Su P."/>
            <person name="Kiefer A.F."/>
            <person name="Nichols A."/>
            <person name="Cepeda A.J."/>
            <person name="Yan W."/>
            <person name="Fan B."/>
            <person name="Jiang Y."/>
            <person name="Adhikari A."/>
            <person name="Zheng C.-J."/>
            <person name="Schuster L."/>
            <person name="Cowan T.M."/>
            <person name="Smanski M.J."/>
            <person name="Chevrette M.G."/>
            <person name="De Carvalho L.P.S."/>
            <person name="Shen B."/>
        </authorList>
    </citation>
    <scope>NUCLEOTIDE SEQUENCE [LARGE SCALE GENOMIC DNA]</scope>
    <source>
        <strain evidence="3 4">NPDC020568</strain>
    </source>
</reference>
<protein>
    <recommendedName>
        <fullName evidence="5">DUF4878 domain-containing protein</fullName>
    </recommendedName>
</protein>
<feature type="transmembrane region" description="Helical" evidence="2">
    <location>
        <begin position="85"/>
        <end position="107"/>
    </location>
</feature>
<feature type="compositionally biased region" description="Low complexity" evidence="1">
    <location>
        <begin position="22"/>
        <end position="35"/>
    </location>
</feature>
<evidence type="ECO:0000256" key="2">
    <source>
        <dbReference type="SAM" id="Phobius"/>
    </source>
</evidence>
<feature type="compositionally biased region" description="Pro residues" evidence="1">
    <location>
        <begin position="52"/>
        <end position="78"/>
    </location>
</feature>
<dbReference type="RefSeq" id="WP_156052408.1">
    <property type="nucleotide sequence ID" value="NZ_JBIRUQ010000009.1"/>
</dbReference>
<proteinExistence type="predicted"/>
<sequence>MTNPQYPGAGDQPGGYPPQPFGEQPPAGWQGQGQQSYAPGPQQYPSQGVPPGYGPPAYPPQPGGQYIPPPGGPYPPQPGKSRGTVVMVTLVVLVLVAGLGVGGYFLVSGGGTGDPRTVAQQFVDGEGENEEIICAADLAKIEDAGKSAPQPTAPVTMPDDSAATSELVGVDVPEGSDHGTFTVKTDVTIGTQSHSRTVEYDLVVEDGDWKVCGILEASEPGDSDSEAPGNNVPGAPDNGDSEKPGNNDSGGDSTGGSDPGAARAVAQQFVDRDGTDKGLICAADVATLELAEKSGSGQVELPDSAYATRTITNLDVPAGSEQGTFTVELMVKGTSTLIKSLDYDLLEEDGDWKVCGVLKAWLS</sequence>
<gene>
    <name evidence="3" type="ORF">ACH4WX_28630</name>
</gene>
<evidence type="ECO:0000313" key="3">
    <source>
        <dbReference type="EMBL" id="MFI1464700.1"/>
    </source>
</evidence>
<accession>A0ABW7TUI5</accession>
<keyword evidence="2" id="KW-1133">Transmembrane helix</keyword>
<keyword evidence="2" id="KW-0472">Membrane</keyword>
<keyword evidence="2" id="KW-0812">Transmembrane</keyword>
<dbReference type="GeneID" id="93507266"/>
<feature type="region of interest" description="Disordered" evidence="1">
    <location>
        <begin position="216"/>
        <end position="262"/>
    </location>
</feature>
<evidence type="ECO:0000313" key="4">
    <source>
        <dbReference type="Proteomes" id="UP001611263"/>
    </source>
</evidence>
<dbReference type="EMBL" id="JBIRUQ010000009">
    <property type="protein sequence ID" value="MFI1464700.1"/>
    <property type="molecule type" value="Genomic_DNA"/>
</dbReference>
<evidence type="ECO:0008006" key="5">
    <source>
        <dbReference type="Google" id="ProtNLM"/>
    </source>
</evidence>
<keyword evidence="4" id="KW-1185">Reference proteome</keyword>
<comment type="caution">
    <text evidence="3">The sequence shown here is derived from an EMBL/GenBank/DDBJ whole genome shotgun (WGS) entry which is preliminary data.</text>
</comment>
<dbReference type="Proteomes" id="UP001611263">
    <property type="component" value="Unassembled WGS sequence"/>
</dbReference>
<organism evidence="3 4">
    <name type="scientific">Nocardia carnea</name>
    <dbReference type="NCBI Taxonomy" id="37328"/>
    <lineage>
        <taxon>Bacteria</taxon>
        <taxon>Bacillati</taxon>
        <taxon>Actinomycetota</taxon>
        <taxon>Actinomycetes</taxon>
        <taxon>Mycobacteriales</taxon>
        <taxon>Nocardiaceae</taxon>
        <taxon>Nocardia</taxon>
    </lineage>
</organism>